<reference evidence="1 2" key="1">
    <citation type="journal article" date="2017" name="Viruses">
        <title>Stumbling across the Same Phage: Comparative Genomics of Widespread Temperate Phages Infecting the Fish Pathogen Vibrio anguillarum.</title>
        <authorList>
            <person name="Kalatzis P.G."/>
            <person name="Rorbo N.I."/>
            <person name="Castillo D."/>
            <person name="Mauritzen J.J."/>
            <person name="Jorgensen J."/>
            <person name="Kokkari C."/>
            <person name="Zhang F."/>
            <person name="Katharios P."/>
            <person name="Middelboe M."/>
        </authorList>
    </citation>
    <scope>NUCLEOTIDE SEQUENCE [LARGE SCALE GENOMIC DNA]</scope>
</reference>
<proteinExistence type="predicted"/>
<accession>A0A1J0GV97</accession>
<evidence type="ECO:0000313" key="2">
    <source>
        <dbReference type="Proteomes" id="UP000225978"/>
    </source>
</evidence>
<name>A0A1J0GV97_9CAUD</name>
<organism evidence="1 2">
    <name type="scientific">Vibrio phage vB_VspP_pVa5</name>
    <dbReference type="NCBI Taxonomy" id="1913109"/>
    <lineage>
        <taxon>Viruses</taxon>
        <taxon>Duplodnaviria</taxon>
        <taxon>Heunggongvirae</taxon>
        <taxon>Uroviricota</taxon>
        <taxon>Caudoviricetes</taxon>
        <taxon>Schitoviridae</taxon>
        <taxon>Pontosvirinae</taxon>
        <taxon>Galateavirus</taxon>
        <taxon>Galateavirus PVA5</taxon>
    </lineage>
</organism>
<evidence type="ECO:0000313" key="1">
    <source>
        <dbReference type="EMBL" id="APC46102.1"/>
    </source>
</evidence>
<dbReference type="Proteomes" id="UP000225978">
    <property type="component" value="Segment"/>
</dbReference>
<protein>
    <submittedName>
        <fullName evidence="1">Uncharacterized protein</fullName>
    </submittedName>
</protein>
<dbReference type="EMBL" id="KX889068">
    <property type="protein sequence ID" value="APC46102.1"/>
    <property type="molecule type" value="Genomic_DNA"/>
</dbReference>
<gene>
    <name evidence="1" type="ORF">vBVspPpVa5_0083</name>
</gene>
<sequence>MIDAYSIRNGSSYLLKYDGKGWLVDKDLVTVMANPDNWWCLAGHHEEGGEIYVCSAETVKELFVELKMETLMND</sequence>
<keyword evidence="2" id="KW-1185">Reference proteome</keyword>